<evidence type="ECO:0000256" key="11">
    <source>
        <dbReference type="ARBA" id="ARBA00023277"/>
    </source>
</evidence>
<proteinExistence type="inferred from homology"/>
<keyword evidence="8" id="KW-0186">Copper</keyword>
<dbReference type="GO" id="GO:0005576">
    <property type="term" value="C:extracellular region"/>
    <property type="evidence" value="ECO:0007669"/>
    <property type="project" value="UniProtKB-SubCell"/>
</dbReference>
<gene>
    <name evidence="19" type="ORF">D9613_010339</name>
</gene>
<evidence type="ECO:0000259" key="18">
    <source>
        <dbReference type="Pfam" id="PF03443"/>
    </source>
</evidence>
<dbReference type="GO" id="GO:0046872">
    <property type="term" value="F:metal ion binding"/>
    <property type="evidence" value="ECO:0007669"/>
    <property type="project" value="UniProtKB-KW"/>
</dbReference>
<feature type="domain" description="Auxiliary Activity family 9 catalytic" evidence="18">
    <location>
        <begin position="22"/>
        <end position="224"/>
    </location>
</feature>
<comment type="similarity">
    <text evidence="13">Belongs to the polysaccharide monooxygenase AA9 family.</text>
</comment>
<reference evidence="19 20" key="1">
    <citation type="submission" date="2019-12" db="EMBL/GenBank/DDBJ databases">
        <authorList>
            <person name="Floudas D."/>
            <person name="Bentzer J."/>
            <person name="Ahren D."/>
            <person name="Johansson T."/>
            <person name="Persson P."/>
            <person name="Tunlid A."/>
        </authorList>
    </citation>
    <scope>NUCLEOTIDE SEQUENCE [LARGE SCALE GENOMIC DNA]</scope>
    <source>
        <strain evidence="19 20">CBS 102.39</strain>
    </source>
</reference>
<keyword evidence="10" id="KW-1015">Disulfide bond</keyword>
<dbReference type="Gene3D" id="2.70.50.70">
    <property type="match status" value="1"/>
</dbReference>
<evidence type="ECO:0000256" key="3">
    <source>
        <dbReference type="ARBA" id="ARBA00022525"/>
    </source>
</evidence>
<keyword evidence="9" id="KW-0503">Monooxygenase</keyword>
<comment type="catalytic activity">
    <reaction evidence="14">
        <text>[(1-&gt;4)-beta-D-glucosyl]n+m + reduced acceptor + O2 = 4-dehydro-beta-D-glucosyl-[(1-&gt;4)-beta-D-glucosyl]n-1 + [(1-&gt;4)-beta-D-glucosyl]m + acceptor + H2O.</text>
        <dbReference type="EC" id="1.14.99.56"/>
    </reaction>
</comment>
<keyword evidence="5 17" id="KW-0732">Signal</keyword>
<keyword evidence="6" id="KW-0136">Cellulose degradation</keyword>
<keyword evidence="7" id="KW-0560">Oxidoreductase</keyword>
<dbReference type="EC" id="1.14.99.56" evidence="15"/>
<evidence type="ECO:0000256" key="6">
    <source>
        <dbReference type="ARBA" id="ARBA00023001"/>
    </source>
</evidence>
<keyword evidence="11" id="KW-0119">Carbohydrate metabolism</keyword>
<organism evidence="19 20">
    <name type="scientific">Agrocybe pediades</name>
    <dbReference type="NCBI Taxonomy" id="84607"/>
    <lineage>
        <taxon>Eukaryota</taxon>
        <taxon>Fungi</taxon>
        <taxon>Dikarya</taxon>
        <taxon>Basidiomycota</taxon>
        <taxon>Agaricomycotina</taxon>
        <taxon>Agaricomycetes</taxon>
        <taxon>Agaricomycetidae</taxon>
        <taxon>Agaricales</taxon>
        <taxon>Agaricineae</taxon>
        <taxon>Strophariaceae</taxon>
        <taxon>Agrocybe</taxon>
    </lineage>
</organism>
<evidence type="ECO:0000256" key="12">
    <source>
        <dbReference type="ARBA" id="ARBA00023326"/>
    </source>
</evidence>
<dbReference type="EMBL" id="JAACJL010000059">
    <property type="protein sequence ID" value="KAF4610007.1"/>
    <property type="molecule type" value="Genomic_DNA"/>
</dbReference>
<keyword evidence="20" id="KW-1185">Reference proteome</keyword>
<dbReference type="AlphaFoldDB" id="A0A8H4QFC6"/>
<evidence type="ECO:0000313" key="19">
    <source>
        <dbReference type="EMBL" id="KAF4610007.1"/>
    </source>
</evidence>
<comment type="subcellular location">
    <subcellularLocation>
        <location evidence="2">Secreted</location>
    </subcellularLocation>
</comment>
<dbReference type="InterPro" id="IPR049892">
    <property type="entry name" value="AA9"/>
</dbReference>
<feature type="chain" id="PRO_5034059818" description="lytic cellulose monooxygenase (C4-dehydrogenating)" evidence="17">
    <location>
        <begin position="22"/>
        <end position="322"/>
    </location>
</feature>
<evidence type="ECO:0000256" key="16">
    <source>
        <dbReference type="SAM" id="MobiDB-lite"/>
    </source>
</evidence>
<evidence type="ECO:0000256" key="8">
    <source>
        <dbReference type="ARBA" id="ARBA00023008"/>
    </source>
</evidence>
<sequence>MKSFASLAVVIPLLASTSVSAHGFLNSITIAGKAFKGNTPAQGTSPSVIRQVSSPNPNYGADNPALTCGPDAKAASLVADANPGDQLTFKWTGEDGSNWPHDTGPMQTYMASCGSTTCDKFDSSQAKWFKISEDGRRADGLWQQKTLFDGGVANSTIPSTLAPGNYLLRHEIIALHLASEGPGKAEFYPACAQLRVGGSQSGAPASGDLVSIPGAYNDNDPGLFDKDAYDAKVAYDFPGPAISTLGGTLPASGSSSGSGNSGNGSTTPSTTSGSAPQATTSSKAGKQCKLKKRAVAADAFAVVRPRHISRVMRGLGIGGSKH</sequence>
<accession>A0A8H4QFC6</accession>
<keyword evidence="3" id="KW-0964">Secreted</keyword>
<comment type="cofactor">
    <cofactor evidence="1">
        <name>Cu(2+)</name>
        <dbReference type="ChEBI" id="CHEBI:29036"/>
    </cofactor>
</comment>
<evidence type="ECO:0000256" key="13">
    <source>
        <dbReference type="ARBA" id="ARBA00044502"/>
    </source>
</evidence>
<comment type="caution">
    <text evidence="19">The sequence shown here is derived from an EMBL/GenBank/DDBJ whole genome shotgun (WGS) entry which is preliminary data.</text>
</comment>
<evidence type="ECO:0000256" key="7">
    <source>
        <dbReference type="ARBA" id="ARBA00023002"/>
    </source>
</evidence>
<name>A0A8H4QFC6_9AGAR</name>
<evidence type="ECO:0000256" key="5">
    <source>
        <dbReference type="ARBA" id="ARBA00022729"/>
    </source>
</evidence>
<dbReference type="PANTHER" id="PTHR33353">
    <property type="entry name" value="PUTATIVE (AFU_ORTHOLOGUE AFUA_1G12560)-RELATED"/>
    <property type="match status" value="1"/>
</dbReference>
<evidence type="ECO:0000256" key="10">
    <source>
        <dbReference type="ARBA" id="ARBA00023157"/>
    </source>
</evidence>
<feature type="signal peptide" evidence="17">
    <location>
        <begin position="1"/>
        <end position="21"/>
    </location>
</feature>
<dbReference type="Proteomes" id="UP000521872">
    <property type="component" value="Unassembled WGS sequence"/>
</dbReference>
<protein>
    <recommendedName>
        <fullName evidence="15">lytic cellulose monooxygenase (C4-dehydrogenating)</fullName>
        <ecNumber evidence="15">1.14.99.56</ecNumber>
    </recommendedName>
</protein>
<keyword evidence="4" id="KW-0479">Metal-binding</keyword>
<dbReference type="PANTHER" id="PTHR33353:SF10">
    <property type="entry name" value="ENDO-BETA-1,4-GLUCANASE D"/>
    <property type="match status" value="1"/>
</dbReference>
<feature type="region of interest" description="Disordered" evidence="16">
    <location>
        <begin position="246"/>
        <end position="287"/>
    </location>
</feature>
<dbReference type="CDD" id="cd21175">
    <property type="entry name" value="LPMO_AA9"/>
    <property type="match status" value="1"/>
</dbReference>
<evidence type="ECO:0000256" key="15">
    <source>
        <dbReference type="ARBA" id="ARBA00047174"/>
    </source>
</evidence>
<evidence type="ECO:0000313" key="20">
    <source>
        <dbReference type="Proteomes" id="UP000521872"/>
    </source>
</evidence>
<dbReference type="Pfam" id="PF03443">
    <property type="entry name" value="AA9"/>
    <property type="match status" value="1"/>
</dbReference>
<evidence type="ECO:0000256" key="4">
    <source>
        <dbReference type="ARBA" id="ARBA00022723"/>
    </source>
</evidence>
<dbReference type="InterPro" id="IPR005103">
    <property type="entry name" value="AA9_LPMO"/>
</dbReference>
<evidence type="ECO:0000256" key="14">
    <source>
        <dbReference type="ARBA" id="ARBA00045077"/>
    </source>
</evidence>
<dbReference type="GO" id="GO:0030245">
    <property type="term" value="P:cellulose catabolic process"/>
    <property type="evidence" value="ECO:0007669"/>
    <property type="project" value="UniProtKB-KW"/>
</dbReference>
<dbReference type="GO" id="GO:0004497">
    <property type="term" value="F:monooxygenase activity"/>
    <property type="evidence" value="ECO:0007669"/>
    <property type="project" value="UniProtKB-KW"/>
</dbReference>
<evidence type="ECO:0000256" key="2">
    <source>
        <dbReference type="ARBA" id="ARBA00004613"/>
    </source>
</evidence>
<feature type="compositionally biased region" description="Low complexity" evidence="16">
    <location>
        <begin position="246"/>
        <end position="282"/>
    </location>
</feature>
<evidence type="ECO:0000256" key="1">
    <source>
        <dbReference type="ARBA" id="ARBA00001973"/>
    </source>
</evidence>
<evidence type="ECO:0000256" key="17">
    <source>
        <dbReference type="SAM" id="SignalP"/>
    </source>
</evidence>
<evidence type="ECO:0000256" key="9">
    <source>
        <dbReference type="ARBA" id="ARBA00023033"/>
    </source>
</evidence>
<keyword evidence="12" id="KW-0624">Polysaccharide degradation</keyword>